<dbReference type="SUPFAM" id="SSF48452">
    <property type="entry name" value="TPR-like"/>
    <property type="match status" value="1"/>
</dbReference>
<dbReference type="InterPro" id="IPR033985">
    <property type="entry name" value="SusD-like_N"/>
</dbReference>
<keyword evidence="4" id="KW-0472">Membrane</keyword>
<evidence type="ECO:0000313" key="8">
    <source>
        <dbReference type="EMBL" id="MCS3951401.1"/>
    </source>
</evidence>
<dbReference type="GO" id="GO:0009279">
    <property type="term" value="C:cell outer membrane"/>
    <property type="evidence" value="ECO:0007669"/>
    <property type="project" value="UniProtKB-SubCell"/>
</dbReference>
<sequence length="501" mass="56174">MTSQGRPIPRVLFFLILMGAVVGCDGPSSVSPKDRLPPEEVVNSLDGLRAATQGNYNRFVEGNYYHYARHLFYMKEFPGDNVSLSGATTDPLFYSYTLGHKKNQTSASNIWTLGYEAIYGANRVIDEVEAGQSAKRDQLLGENYFLRALVHFQLVNVFGRPYAQGRDNLGIPIAKSPDTDAKAPRNTVGEVYDFVVKDLERAVGLMTQKKSNVYASKEVAQALLSRVHLYREENQKAIDYANKVINSGRYSLIQDSAQYVTWPTRPPEENPQTIFAYKFTEEDDKGFGAIGSMYYTGPSGNGWGEMYASKEYRDLLSQHPEDNRRGFIEAKRDESGNIQERNGYPVYYVKKFTGQGGNVTLSSPVILRLAEMYLNRAEARAKLDRDQKALNDVNKIRKRAGLSGDALYEMSDLSGAQTALDIVLRERRLELAFEGHRPIDLWRNGRDMVRSYPGIHTETNIAPGLNASTAPATQTIPADHPRVVHFLPEDEVELTGMTQNP</sequence>
<proteinExistence type="inferred from homology"/>
<evidence type="ECO:0000256" key="5">
    <source>
        <dbReference type="ARBA" id="ARBA00023237"/>
    </source>
</evidence>
<evidence type="ECO:0000256" key="4">
    <source>
        <dbReference type="ARBA" id="ARBA00023136"/>
    </source>
</evidence>
<dbReference type="InterPro" id="IPR012944">
    <property type="entry name" value="SusD_RagB_dom"/>
</dbReference>
<dbReference type="EMBL" id="JANUBB010000004">
    <property type="protein sequence ID" value="MCS3951401.1"/>
    <property type="molecule type" value="Genomic_DNA"/>
</dbReference>
<name>A0A9X2U7V9_9BACT</name>
<feature type="domain" description="RagB/SusD" evidence="6">
    <location>
        <begin position="266"/>
        <end position="451"/>
    </location>
</feature>
<dbReference type="Pfam" id="PF14322">
    <property type="entry name" value="SusD-like_3"/>
    <property type="match status" value="1"/>
</dbReference>
<organism evidence="8 9">
    <name type="scientific">Salinibacter ruber</name>
    <dbReference type="NCBI Taxonomy" id="146919"/>
    <lineage>
        <taxon>Bacteria</taxon>
        <taxon>Pseudomonadati</taxon>
        <taxon>Rhodothermota</taxon>
        <taxon>Rhodothermia</taxon>
        <taxon>Rhodothermales</taxon>
        <taxon>Salinibacteraceae</taxon>
        <taxon>Salinibacter</taxon>
    </lineage>
</organism>
<dbReference type="CDD" id="cd08977">
    <property type="entry name" value="SusD"/>
    <property type="match status" value="1"/>
</dbReference>
<evidence type="ECO:0000259" key="6">
    <source>
        <dbReference type="Pfam" id="PF07980"/>
    </source>
</evidence>
<dbReference type="RefSeq" id="WP_259042522.1">
    <property type="nucleotide sequence ID" value="NZ_JANTZN010000008.1"/>
</dbReference>
<evidence type="ECO:0000256" key="2">
    <source>
        <dbReference type="ARBA" id="ARBA00006275"/>
    </source>
</evidence>
<feature type="domain" description="SusD-like N-terminal" evidence="7">
    <location>
        <begin position="67"/>
        <end position="229"/>
    </location>
</feature>
<comment type="similarity">
    <text evidence="2">Belongs to the SusD family.</text>
</comment>
<evidence type="ECO:0000256" key="1">
    <source>
        <dbReference type="ARBA" id="ARBA00004442"/>
    </source>
</evidence>
<dbReference type="AlphaFoldDB" id="A0A9X2U7V9"/>
<protein>
    <submittedName>
        <fullName evidence="8">Tetratricopeptide (TPR) repeat protein</fullName>
    </submittedName>
</protein>
<dbReference type="Gene3D" id="1.25.40.390">
    <property type="match status" value="1"/>
</dbReference>
<keyword evidence="3" id="KW-0732">Signal</keyword>
<keyword evidence="5" id="KW-0998">Cell outer membrane</keyword>
<evidence type="ECO:0000256" key="3">
    <source>
        <dbReference type="ARBA" id="ARBA00022729"/>
    </source>
</evidence>
<evidence type="ECO:0000259" key="7">
    <source>
        <dbReference type="Pfam" id="PF14322"/>
    </source>
</evidence>
<comment type="caution">
    <text evidence="8">The sequence shown here is derived from an EMBL/GenBank/DDBJ whole genome shotgun (WGS) entry which is preliminary data.</text>
</comment>
<dbReference type="InterPro" id="IPR011990">
    <property type="entry name" value="TPR-like_helical_dom_sf"/>
</dbReference>
<reference evidence="8" key="1">
    <citation type="submission" date="2022-08" db="EMBL/GenBank/DDBJ databases">
        <title>Genomic Encyclopedia of Type Strains, Phase V (KMG-V): Genome sequencing to study the core and pangenomes of soil and plant-associated prokaryotes.</title>
        <authorList>
            <person name="Whitman W."/>
        </authorList>
    </citation>
    <scope>NUCLEOTIDE SEQUENCE</scope>
    <source>
        <strain evidence="8">SP2017</strain>
    </source>
</reference>
<dbReference type="Proteomes" id="UP001155010">
    <property type="component" value="Unassembled WGS sequence"/>
</dbReference>
<comment type="subcellular location">
    <subcellularLocation>
        <location evidence="1">Cell outer membrane</location>
    </subcellularLocation>
</comment>
<dbReference type="PROSITE" id="PS51257">
    <property type="entry name" value="PROKAR_LIPOPROTEIN"/>
    <property type="match status" value="1"/>
</dbReference>
<evidence type="ECO:0000313" key="9">
    <source>
        <dbReference type="Proteomes" id="UP001155010"/>
    </source>
</evidence>
<accession>A0A9X2U7V9</accession>
<dbReference type="Pfam" id="PF07980">
    <property type="entry name" value="SusD_RagB"/>
    <property type="match status" value="1"/>
</dbReference>
<gene>
    <name evidence="8" type="ORF">GGP83_001343</name>
</gene>